<accession>A0A2G8RTD9</accession>
<dbReference type="Gene3D" id="3.40.50.720">
    <property type="entry name" value="NAD(P)-binding Rossmann-like Domain"/>
    <property type="match status" value="1"/>
</dbReference>
<evidence type="ECO:0000313" key="4">
    <source>
        <dbReference type="EMBL" id="PIL24618.1"/>
    </source>
</evidence>
<dbReference type="GO" id="GO:0016616">
    <property type="term" value="F:oxidoreductase activity, acting on the CH-OH group of donors, NAD or NADP as acceptor"/>
    <property type="evidence" value="ECO:0007669"/>
    <property type="project" value="TreeGrafter"/>
</dbReference>
<dbReference type="Pfam" id="PF01370">
    <property type="entry name" value="Epimerase"/>
    <property type="match status" value="1"/>
</dbReference>
<name>A0A2G8RTD9_9APHY</name>
<dbReference type="InterPro" id="IPR001509">
    <property type="entry name" value="Epimerase_deHydtase"/>
</dbReference>
<dbReference type="PANTHER" id="PTHR10366:SF564">
    <property type="entry name" value="STEROL-4-ALPHA-CARBOXYLATE 3-DEHYDROGENASE, DECARBOXYLATING"/>
    <property type="match status" value="1"/>
</dbReference>
<dbReference type="Proteomes" id="UP000230002">
    <property type="component" value="Unassembled WGS sequence"/>
</dbReference>
<evidence type="ECO:0000256" key="2">
    <source>
        <dbReference type="ARBA" id="ARBA00023445"/>
    </source>
</evidence>
<keyword evidence="5" id="KW-1185">Reference proteome</keyword>
<dbReference type="InterPro" id="IPR036291">
    <property type="entry name" value="NAD(P)-bd_dom_sf"/>
</dbReference>
<proteinExistence type="inferred from homology"/>
<dbReference type="SUPFAM" id="SSF51735">
    <property type="entry name" value="NAD(P)-binding Rossmann-fold domains"/>
    <property type="match status" value="1"/>
</dbReference>
<evidence type="ECO:0000259" key="3">
    <source>
        <dbReference type="Pfam" id="PF01370"/>
    </source>
</evidence>
<comment type="similarity">
    <text evidence="2">Belongs to the NAD(P)-dependent epimerase/dehydratase family. Dihydroflavonol-4-reductase subfamily.</text>
</comment>
<sequence length="351" mass="37976">MSQPELVLVTGASGYVGSHVVRAFLEAGYRVRGSARGGKIATLREYFKDQPNFEAVQIDDIGAPDLDLTAALDGVSAIAHVACPLGGRSLPAEGLRSAVEGSQNVLKQAVKAGIYKVVLTSTSATTLDPDQKRAFAGGIICDKDWGKTSMEDVLKEGNTSIYTYSAYKTLSEQAAWKFAEEHPELDLATLNPPFIYGDPIPELLGPKNYQALSSNMLIYQLFLGPPGRPLPPQIPPYWVSIYDVARAHVLALHLPKLAAGADVRDKRFIVASPTHLLWSDAVKVLLKERPALKERLPSVEDVPPLPGPVATLETTRAAEVLGLKAYRDRDETLLETVDALLRVEAAWNAAS</sequence>
<evidence type="ECO:0000256" key="1">
    <source>
        <dbReference type="ARBA" id="ARBA00023002"/>
    </source>
</evidence>
<protein>
    <recommendedName>
        <fullName evidence="3">NAD-dependent epimerase/dehydratase domain-containing protein</fullName>
    </recommendedName>
</protein>
<dbReference type="STRING" id="1077348.A0A2G8RTD9"/>
<evidence type="ECO:0000313" key="5">
    <source>
        <dbReference type="Proteomes" id="UP000230002"/>
    </source>
</evidence>
<gene>
    <name evidence="4" type="ORF">GSI_12502</name>
</gene>
<reference evidence="4 5" key="1">
    <citation type="journal article" date="2015" name="Sci. Rep.">
        <title>Chromosome-level genome map provides insights into diverse defense mechanisms in the medicinal fungus Ganoderma sinense.</title>
        <authorList>
            <person name="Zhu Y."/>
            <person name="Xu J."/>
            <person name="Sun C."/>
            <person name="Zhou S."/>
            <person name="Xu H."/>
            <person name="Nelson D.R."/>
            <person name="Qian J."/>
            <person name="Song J."/>
            <person name="Luo H."/>
            <person name="Xiang L."/>
            <person name="Li Y."/>
            <person name="Xu Z."/>
            <person name="Ji A."/>
            <person name="Wang L."/>
            <person name="Lu S."/>
            <person name="Hayward A."/>
            <person name="Sun W."/>
            <person name="Li X."/>
            <person name="Schwartz D.C."/>
            <person name="Wang Y."/>
            <person name="Chen S."/>
        </authorList>
    </citation>
    <scope>NUCLEOTIDE SEQUENCE [LARGE SCALE GENOMIC DNA]</scope>
    <source>
        <strain evidence="4 5">ZZ0214-1</strain>
    </source>
</reference>
<dbReference type="EMBL" id="AYKW01000056">
    <property type="protein sequence ID" value="PIL24618.1"/>
    <property type="molecule type" value="Genomic_DNA"/>
</dbReference>
<dbReference type="AlphaFoldDB" id="A0A2G8RTD9"/>
<dbReference type="PANTHER" id="PTHR10366">
    <property type="entry name" value="NAD DEPENDENT EPIMERASE/DEHYDRATASE"/>
    <property type="match status" value="1"/>
</dbReference>
<keyword evidence="1" id="KW-0560">Oxidoreductase</keyword>
<dbReference type="InterPro" id="IPR050425">
    <property type="entry name" value="NAD(P)_dehydrat-like"/>
</dbReference>
<feature type="domain" description="NAD-dependent epimerase/dehydratase" evidence="3">
    <location>
        <begin position="7"/>
        <end position="253"/>
    </location>
</feature>
<comment type="caution">
    <text evidence="4">The sequence shown here is derived from an EMBL/GenBank/DDBJ whole genome shotgun (WGS) entry which is preliminary data.</text>
</comment>
<organism evidence="4 5">
    <name type="scientific">Ganoderma sinense ZZ0214-1</name>
    <dbReference type="NCBI Taxonomy" id="1077348"/>
    <lineage>
        <taxon>Eukaryota</taxon>
        <taxon>Fungi</taxon>
        <taxon>Dikarya</taxon>
        <taxon>Basidiomycota</taxon>
        <taxon>Agaricomycotina</taxon>
        <taxon>Agaricomycetes</taxon>
        <taxon>Polyporales</taxon>
        <taxon>Polyporaceae</taxon>
        <taxon>Ganoderma</taxon>
    </lineage>
</organism>
<dbReference type="OrthoDB" id="2735536at2759"/>